<protein>
    <submittedName>
        <fullName evidence="2">Abortive infection protein AbiGI</fullName>
    </submittedName>
</protein>
<accession>A0A0R2N952</accession>
<evidence type="ECO:0000259" key="1">
    <source>
        <dbReference type="Pfam" id="PF13338"/>
    </source>
</evidence>
<reference evidence="2 3" key="1">
    <citation type="journal article" date="2015" name="Genome Announc.">
        <title>Expanding the biotechnology potential of lactobacilli through comparative genomics of 213 strains and associated genera.</title>
        <authorList>
            <person name="Sun Z."/>
            <person name="Harris H.M."/>
            <person name="McCann A."/>
            <person name="Guo C."/>
            <person name="Argimon S."/>
            <person name="Zhang W."/>
            <person name="Yang X."/>
            <person name="Jeffery I.B."/>
            <person name="Cooney J.C."/>
            <person name="Kagawa T.F."/>
            <person name="Liu W."/>
            <person name="Song Y."/>
            <person name="Salvetti E."/>
            <person name="Wrobel A."/>
            <person name="Rasinkangas P."/>
            <person name="Parkhill J."/>
            <person name="Rea M.C."/>
            <person name="O'Sullivan O."/>
            <person name="Ritari J."/>
            <person name="Douillard F.P."/>
            <person name="Paul Ross R."/>
            <person name="Yang R."/>
            <person name="Briner A.E."/>
            <person name="Felis G.E."/>
            <person name="de Vos W.M."/>
            <person name="Barrangou R."/>
            <person name="Klaenhammer T.R."/>
            <person name="Caufield P.W."/>
            <person name="Cui Y."/>
            <person name="Zhang H."/>
            <person name="O'Toole P.W."/>
        </authorList>
    </citation>
    <scope>NUCLEOTIDE SEQUENCE [LARGE SCALE GENOMIC DNA]</scope>
    <source>
        <strain evidence="2 3">DSM 23026</strain>
    </source>
</reference>
<feature type="domain" description="AbiEi antitoxin N-terminal" evidence="1">
    <location>
        <begin position="5"/>
        <end position="52"/>
    </location>
</feature>
<dbReference type="EMBL" id="JQCQ01000038">
    <property type="protein sequence ID" value="KRO22383.1"/>
    <property type="molecule type" value="Genomic_DNA"/>
</dbReference>
<evidence type="ECO:0000313" key="2">
    <source>
        <dbReference type="EMBL" id="KRO22383.1"/>
    </source>
</evidence>
<gene>
    <name evidence="2" type="ORF">IV88_GL001168</name>
</gene>
<dbReference type="OrthoDB" id="9801429at2"/>
<dbReference type="InterPro" id="IPR025159">
    <property type="entry name" value="AbiEi_N"/>
</dbReference>
<keyword evidence="3" id="KW-1185">Reference proteome</keyword>
<name>A0A0R2N952_9LACO</name>
<evidence type="ECO:0000313" key="3">
    <source>
        <dbReference type="Proteomes" id="UP000051249"/>
    </source>
</evidence>
<dbReference type="Proteomes" id="UP000051249">
    <property type="component" value="Unassembled WGS sequence"/>
</dbReference>
<dbReference type="PATRIC" id="fig|480391.4.peg.1186"/>
<organism evidence="2 3">
    <name type="scientific">Pediococcus argentinicus</name>
    <dbReference type="NCBI Taxonomy" id="480391"/>
    <lineage>
        <taxon>Bacteria</taxon>
        <taxon>Bacillati</taxon>
        <taxon>Bacillota</taxon>
        <taxon>Bacilli</taxon>
        <taxon>Lactobacillales</taxon>
        <taxon>Lactobacillaceae</taxon>
        <taxon>Pediococcus</taxon>
    </lineage>
</organism>
<comment type="caution">
    <text evidence="2">The sequence shown here is derived from an EMBL/GenBank/DDBJ whole genome shotgun (WGS) entry which is preliminary data.</text>
</comment>
<sequence length="195" mass="22687">MKTDMVMELLKENNGLITGAMAKSIGISLQVLNYLVQKGELERIDRGVYINPNIFEDDMYTIQYRFKKGIYSRDTALFLHGMIDRTPSFYQMNFPVGYHSALIEKYPIQVSHQIEKLYSLGIEEVQSPGGHKIQTYNIERTLCDLVRTKSSDAETIKQAMNEYVKMNNKNLQRLIEYADILKVKEKIRTYMEVLL</sequence>
<dbReference type="Pfam" id="PF13338">
    <property type="entry name" value="AbiEi_4"/>
    <property type="match status" value="1"/>
</dbReference>
<dbReference type="RefSeq" id="WP_057800356.1">
    <property type="nucleotide sequence ID" value="NZ_BJZZ01000039.1"/>
</dbReference>
<proteinExistence type="predicted"/>
<dbReference type="AlphaFoldDB" id="A0A0R2N952"/>